<dbReference type="AlphaFoldDB" id="A0A9N9QJ75"/>
<feature type="region of interest" description="Disordered" evidence="6">
    <location>
        <begin position="76"/>
        <end position="109"/>
    </location>
</feature>
<feature type="compositionally biased region" description="Basic residues" evidence="6">
    <location>
        <begin position="291"/>
        <end position="302"/>
    </location>
</feature>
<feature type="region of interest" description="Disordered" evidence="6">
    <location>
        <begin position="417"/>
        <end position="445"/>
    </location>
</feature>
<feature type="region of interest" description="Disordered" evidence="6">
    <location>
        <begin position="263"/>
        <end position="304"/>
    </location>
</feature>
<accession>A0A9N9QJ75</accession>
<dbReference type="OrthoDB" id="5072at2759"/>
<dbReference type="Pfam" id="PF07767">
    <property type="entry name" value="Nop53"/>
    <property type="match status" value="1"/>
</dbReference>
<dbReference type="PIRSF" id="PIRSF017302">
    <property type="entry name" value="Gltscr2"/>
    <property type="match status" value="1"/>
</dbReference>
<comment type="subcellular location">
    <subcellularLocation>
        <location evidence="5">Nucleus</location>
        <location evidence="5">Nucleolus</location>
    </subcellularLocation>
    <subcellularLocation>
        <location evidence="5">Nucleus</location>
        <location evidence="5">Nucleoplasm</location>
    </subcellularLocation>
</comment>
<comment type="similarity">
    <text evidence="1 5">Belongs to the NOP53 family.</text>
</comment>
<reference evidence="7" key="1">
    <citation type="submission" date="2022-01" db="EMBL/GenBank/DDBJ databases">
        <authorList>
            <person name="King R."/>
        </authorList>
    </citation>
    <scope>NUCLEOTIDE SEQUENCE</scope>
</reference>
<evidence type="ECO:0000256" key="3">
    <source>
        <dbReference type="ARBA" id="ARBA00022517"/>
    </source>
</evidence>
<keyword evidence="4 5" id="KW-0539">Nucleus</keyword>
<dbReference type="GO" id="GO:0000027">
    <property type="term" value="P:ribosomal large subunit assembly"/>
    <property type="evidence" value="ECO:0007669"/>
    <property type="project" value="UniProtKB-UniRule"/>
</dbReference>
<proteinExistence type="inferred from homology"/>
<keyword evidence="3 5" id="KW-0690">Ribosome biogenesis</keyword>
<organism evidence="7 8">
    <name type="scientific">Ceutorhynchus assimilis</name>
    <name type="common">cabbage seed weevil</name>
    <dbReference type="NCBI Taxonomy" id="467358"/>
    <lineage>
        <taxon>Eukaryota</taxon>
        <taxon>Metazoa</taxon>
        <taxon>Ecdysozoa</taxon>
        <taxon>Arthropoda</taxon>
        <taxon>Hexapoda</taxon>
        <taxon>Insecta</taxon>
        <taxon>Pterygota</taxon>
        <taxon>Neoptera</taxon>
        <taxon>Endopterygota</taxon>
        <taxon>Coleoptera</taxon>
        <taxon>Polyphaga</taxon>
        <taxon>Cucujiformia</taxon>
        <taxon>Curculionidae</taxon>
        <taxon>Ceutorhynchinae</taxon>
        <taxon>Ceutorhynchus</taxon>
    </lineage>
</organism>
<comment type="function">
    <text evidence="5">May play a role in ribosome biogenesis.</text>
</comment>
<dbReference type="GO" id="GO:0008097">
    <property type="term" value="F:5S rRNA binding"/>
    <property type="evidence" value="ECO:0007669"/>
    <property type="project" value="TreeGrafter"/>
</dbReference>
<evidence type="ECO:0000256" key="1">
    <source>
        <dbReference type="ARBA" id="ARBA00008838"/>
    </source>
</evidence>
<evidence type="ECO:0000313" key="7">
    <source>
        <dbReference type="EMBL" id="CAG9772771.1"/>
    </source>
</evidence>
<gene>
    <name evidence="7" type="ORF">CEUTPL_LOCUS13175</name>
</gene>
<evidence type="ECO:0000256" key="5">
    <source>
        <dbReference type="PIRNR" id="PIRNR017302"/>
    </source>
</evidence>
<dbReference type="InterPro" id="IPR011687">
    <property type="entry name" value="Nop53/GLTSCR2"/>
</dbReference>
<feature type="compositionally biased region" description="Basic residues" evidence="6">
    <location>
        <begin position="417"/>
        <end position="427"/>
    </location>
</feature>
<dbReference type="GO" id="GO:0005654">
    <property type="term" value="C:nucleoplasm"/>
    <property type="evidence" value="ECO:0007669"/>
    <property type="project" value="UniProtKB-SubCell"/>
</dbReference>
<dbReference type="Proteomes" id="UP001152799">
    <property type="component" value="Chromosome 8"/>
</dbReference>
<keyword evidence="8" id="KW-1185">Reference proteome</keyword>
<evidence type="ECO:0000313" key="8">
    <source>
        <dbReference type="Proteomes" id="UP001152799"/>
    </source>
</evidence>
<evidence type="ECO:0000256" key="2">
    <source>
        <dbReference type="ARBA" id="ARBA00018339"/>
    </source>
</evidence>
<evidence type="ECO:0000256" key="4">
    <source>
        <dbReference type="ARBA" id="ARBA00023242"/>
    </source>
</evidence>
<dbReference type="GO" id="GO:0005730">
    <property type="term" value="C:nucleolus"/>
    <property type="evidence" value="ECO:0007669"/>
    <property type="project" value="UniProtKB-SubCell"/>
</dbReference>
<sequence>MASLGIKRKRVSKKNKLAWRKHSKVADVEQFLDEQWEEERLGAIEALPDDQLFVLDSKPDKATITTRQSKKLRATRPLKGFAALQPHTSVPDPIKKRNRVQTKEERKSDLVKKKELDDRRNGVLKLKEINAIAERRLYELKRDKKEKRGEFNKDVWSEEADSVLQNDPWAEKVTKVHNLRNTGVPVKNRPIKSKSLLQVIEPPHPGTSYNPSFKDHQDLLRTVAQEETKIIKEEKHLDRVTRQMFRRVTSNKKDSEWMVEMSQGMTNKEEKEIKEEPEDLDKISINPPVQNKKKSVQQRRKQREQLTLENQLRAKKLDKKKIGDIHTIKVLEKDLQKLAKKQEKLREVRKIRAEKNKLKPKVLSSTKFEDYGPDFQMGQDIAGNLRSMKKEGNLLSDRFKSLQKRNILEPSKRAHYKKPKVKKYTKPGHKDDWETTVARRKITSK</sequence>
<evidence type="ECO:0000256" key="6">
    <source>
        <dbReference type="SAM" id="MobiDB-lite"/>
    </source>
</evidence>
<dbReference type="GO" id="GO:0006364">
    <property type="term" value="P:rRNA processing"/>
    <property type="evidence" value="ECO:0007669"/>
    <property type="project" value="TreeGrafter"/>
</dbReference>
<dbReference type="EMBL" id="OU892284">
    <property type="protein sequence ID" value="CAG9772771.1"/>
    <property type="molecule type" value="Genomic_DNA"/>
</dbReference>
<name>A0A9N9QJ75_9CUCU</name>
<dbReference type="PANTHER" id="PTHR14211:SF7">
    <property type="entry name" value="RIBOSOME BIOGENESIS PROTEIN NOP53"/>
    <property type="match status" value="1"/>
</dbReference>
<protein>
    <recommendedName>
        <fullName evidence="2 5">Ribosome biogenesis protein NOP53</fullName>
    </recommendedName>
</protein>
<dbReference type="PANTHER" id="PTHR14211">
    <property type="entry name" value="GLIOMA SUPPRESSOR CANDIDATE REGION GENE 2"/>
    <property type="match status" value="1"/>
</dbReference>